<protein>
    <submittedName>
        <fullName evidence="1">Uncharacterized protein</fullName>
    </submittedName>
</protein>
<sequence length="159" mass="18959">MERTYSDIPEGLYQFLLCFDNPIENLNARSYQKVLHTEKDHFDKLFLMLNQIYDQSSQNPKMLDVIAQKFVDKKYEEYLKLKKKKEREIRILNDQFALVSYVFPALLDVSESRMESAKRLADLIAKDWSNRFHMGVIKAVNEAEIQSGFKSFKSFFRRR</sequence>
<organism evidence="1 2">
    <name type="scientific">Eubacterium oxidoreducens</name>
    <dbReference type="NCBI Taxonomy" id="1732"/>
    <lineage>
        <taxon>Bacteria</taxon>
        <taxon>Bacillati</taxon>
        <taxon>Bacillota</taxon>
        <taxon>Clostridia</taxon>
        <taxon>Eubacteriales</taxon>
        <taxon>Eubacteriaceae</taxon>
        <taxon>Eubacterium</taxon>
    </lineage>
</organism>
<evidence type="ECO:0000313" key="2">
    <source>
        <dbReference type="Proteomes" id="UP000199228"/>
    </source>
</evidence>
<name>A0A1G6AL99_EUBOX</name>
<dbReference type="Proteomes" id="UP000199228">
    <property type="component" value="Unassembled WGS sequence"/>
</dbReference>
<dbReference type="RefSeq" id="WP_090172169.1">
    <property type="nucleotide sequence ID" value="NZ_FMXR01000006.1"/>
</dbReference>
<dbReference type="EMBL" id="FMXR01000006">
    <property type="protein sequence ID" value="SDB09080.1"/>
    <property type="molecule type" value="Genomic_DNA"/>
</dbReference>
<keyword evidence="2" id="KW-1185">Reference proteome</keyword>
<evidence type="ECO:0000313" key="1">
    <source>
        <dbReference type="EMBL" id="SDB09080.1"/>
    </source>
</evidence>
<dbReference type="AlphaFoldDB" id="A0A1G6AL99"/>
<proteinExistence type="predicted"/>
<dbReference type="STRING" id="1732.SAMN02910417_00655"/>
<gene>
    <name evidence="1" type="ORF">SAMN02910417_00655</name>
</gene>
<reference evidence="1 2" key="1">
    <citation type="submission" date="2016-10" db="EMBL/GenBank/DDBJ databases">
        <authorList>
            <person name="de Groot N.N."/>
        </authorList>
    </citation>
    <scope>NUCLEOTIDE SEQUENCE [LARGE SCALE GENOMIC DNA]</scope>
    <source>
        <strain evidence="1 2">DSM 3217</strain>
    </source>
</reference>
<accession>A0A1G6AL99</accession>